<gene>
    <name evidence="2" type="ORF">FHS03_004748</name>
</gene>
<protein>
    <submittedName>
        <fullName evidence="2">Sigma-E factor negative regulatory protein RseA</fullName>
    </submittedName>
</protein>
<comment type="caution">
    <text evidence="2">The sequence shown here is derived from an EMBL/GenBank/DDBJ whole genome shotgun (WGS) entry which is preliminary data.</text>
</comment>
<dbReference type="SUPFAM" id="SSF89069">
    <property type="entry name" value="N-terminal, cytoplasmic domain of anti-sigmaE factor RseA"/>
    <property type="match status" value="1"/>
</dbReference>
<proteinExistence type="predicted"/>
<dbReference type="EMBL" id="JACHXD010000018">
    <property type="protein sequence ID" value="MBB3121670.1"/>
    <property type="molecule type" value="Genomic_DNA"/>
</dbReference>
<organism evidence="2 3">
    <name type="scientific">Pseudoduganella violacea</name>
    <dbReference type="NCBI Taxonomy" id="1715466"/>
    <lineage>
        <taxon>Bacteria</taxon>
        <taxon>Pseudomonadati</taxon>
        <taxon>Pseudomonadota</taxon>
        <taxon>Betaproteobacteria</taxon>
        <taxon>Burkholderiales</taxon>
        <taxon>Oxalobacteraceae</taxon>
        <taxon>Telluria group</taxon>
        <taxon>Pseudoduganella</taxon>
    </lineage>
</organism>
<accession>A0A7W5FW50</accession>
<keyword evidence="3" id="KW-1185">Reference proteome</keyword>
<dbReference type="Proteomes" id="UP000541535">
    <property type="component" value="Unassembled WGS sequence"/>
</dbReference>
<dbReference type="RefSeq" id="WP_183443364.1">
    <property type="nucleotide sequence ID" value="NZ_JACHXD010000018.1"/>
</dbReference>
<reference evidence="2 3" key="1">
    <citation type="submission" date="2020-08" db="EMBL/GenBank/DDBJ databases">
        <title>Genomic Encyclopedia of Type Strains, Phase III (KMG-III): the genomes of soil and plant-associated and newly described type strains.</title>
        <authorList>
            <person name="Whitman W."/>
        </authorList>
    </citation>
    <scope>NUCLEOTIDE SEQUENCE [LARGE SCALE GENOMIC DNA]</scope>
    <source>
        <strain evidence="2 3">CECT 8897</strain>
    </source>
</reference>
<evidence type="ECO:0000259" key="1">
    <source>
        <dbReference type="Pfam" id="PF03872"/>
    </source>
</evidence>
<sequence>MKKSTQLLEHISALMDGELADADRELALAALTGDEGRAAWHAYHLIGDQLRAAADREEGAGAALAARLRLRRAVAAEVGSAPPFEDDGATPAATIP</sequence>
<evidence type="ECO:0000313" key="3">
    <source>
        <dbReference type="Proteomes" id="UP000541535"/>
    </source>
</evidence>
<name>A0A7W5FW50_9BURK</name>
<feature type="domain" description="Anti sigma-E protein RseA N-terminal" evidence="1">
    <location>
        <begin position="9"/>
        <end position="68"/>
    </location>
</feature>
<dbReference type="GO" id="GO:0016989">
    <property type="term" value="F:sigma factor antagonist activity"/>
    <property type="evidence" value="ECO:0007669"/>
    <property type="project" value="InterPro"/>
</dbReference>
<dbReference type="InterPro" id="IPR036147">
    <property type="entry name" value="Anti-sigma_E_RseA_N_sf"/>
</dbReference>
<dbReference type="Pfam" id="PF03872">
    <property type="entry name" value="RseA_N"/>
    <property type="match status" value="1"/>
</dbReference>
<evidence type="ECO:0000313" key="2">
    <source>
        <dbReference type="EMBL" id="MBB3121670.1"/>
    </source>
</evidence>
<dbReference type="Gene3D" id="1.10.10.880">
    <property type="entry name" value="Anti sigma-E protein RseA, N-terminal domain"/>
    <property type="match status" value="1"/>
</dbReference>
<dbReference type="AlphaFoldDB" id="A0A7W5FW50"/>
<dbReference type="InterPro" id="IPR005572">
    <property type="entry name" value="Anti-sigma_E_RseA_N"/>
</dbReference>
<dbReference type="CDD" id="cd16328">
    <property type="entry name" value="RseA_N"/>
    <property type="match status" value="1"/>
</dbReference>